<dbReference type="InterPro" id="IPR038056">
    <property type="entry name" value="YjbR-like_sf"/>
</dbReference>
<sequence>MAVDIARVKALVMSLPAVTSAPHFHRTAFRTPRKIFATLDEAGLDINLMFDLDLRDAFCERAPAAFRPVPGGWGRRGATRCDLTVVDEATLVYALTAAHRLAAPQTRPRRRRTEEA</sequence>
<dbReference type="EMBL" id="AP024145">
    <property type="protein sequence ID" value="BCM87426.1"/>
    <property type="molecule type" value="Genomic_DNA"/>
</dbReference>
<dbReference type="AlphaFoldDB" id="A0A8H9C9T8"/>
<dbReference type="SUPFAM" id="SSF142906">
    <property type="entry name" value="YjbR-like"/>
    <property type="match status" value="1"/>
</dbReference>
<dbReference type="Pfam" id="PF04237">
    <property type="entry name" value="YjbR"/>
    <property type="match status" value="1"/>
</dbReference>
<dbReference type="KEGG" id="mind:mvi_58870"/>
<accession>A0A8H9C9T8</accession>
<organism evidence="1 2">
    <name type="scientific">Methylobacterium indicum</name>
    <dbReference type="NCBI Taxonomy" id="1775910"/>
    <lineage>
        <taxon>Bacteria</taxon>
        <taxon>Pseudomonadati</taxon>
        <taxon>Pseudomonadota</taxon>
        <taxon>Alphaproteobacteria</taxon>
        <taxon>Hyphomicrobiales</taxon>
        <taxon>Methylobacteriaceae</taxon>
        <taxon>Methylobacterium</taxon>
    </lineage>
</organism>
<proteinExistence type="predicted"/>
<gene>
    <name evidence="1" type="ORF">mvi_58870</name>
</gene>
<dbReference type="Proteomes" id="UP000663508">
    <property type="component" value="Chromosome"/>
</dbReference>
<dbReference type="InterPro" id="IPR058532">
    <property type="entry name" value="YjbR/MT2646/Rv2570-like"/>
</dbReference>
<evidence type="ECO:0000313" key="2">
    <source>
        <dbReference type="Proteomes" id="UP000663508"/>
    </source>
</evidence>
<reference evidence="1" key="1">
    <citation type="submission" date="2020-11" db="EMBL/GenBank/DDBJ databases">
        <title>Complete genome sequence of a novel pathogenic Methylobacterium strain isolated from rice in Vietnam.</title>
        <authorList>
            <person name="Lai K."/>
            <person name="Okazaki S."/>
            <person name="Higashi K."/>
            <person name="Mori H."/>
            <person name="Toyoda A."/>
            <person name="Kurokawa K."/>
        </authorList>
    </citation>
    <scope>NUCLEOTIDE SEQUENCE</scope>
    <source>
        <strain evidence="1">VL1</strain>
    </source>
</reference>
<dbReference type="RefSeq" id="WP_207180571.1">
    <property type="nucleotide sequence ID" value="NZ_AP024145.1"/>
</dbReference>
<evidence type="ECO:0000313" key="1">
    <source>
        <dbReference type="EMBL" id="BCM87426.1"/>
    </source>
</evidence>
<protein>
    <submittedName>
        <fullName evidence="1">Uncharacterized protein</fullName>
    </submittedName>
</protein>
<name>A0A8H9C9T8_9HYPH</name>